<accession>A0A9D5P881</accession>
<keyword evidence="1" id="KW-0812">Transmembrane</keyword>
<dbReference type="Pfam" id="PF01757">
    <property type="entry name" value="Acyl_transf_3"/>
    <property type="match status" value="1"/>
</dbReference>
<sequence>MNRINWIDWAKAFCMTVVVFCHLPQQEDTFYLQYLASVILSTFFFVSGYLKKKNLTIKESAKKYGYALLIPYIIYNVIYYPYWAAKFYIEHGGITCGDAVKPIVGTMLGQLNSNFSCELNGVTWFLIALFLMHILTDVLNKNKHGKTIMLILSVITMILYGANKYYHYAPYITYHGLIRCLCFFFMGNLFQQKGFLQTLNLRKDIAIGGSTLLLSLILFYWHINEDRFVFHIILYYVVNFVSVYAFIYLSKSLNSIKSRIITLISIGTMLIFGLHRMMIGIIDFLVKKSISTSNIAYDWYECITIAFIIEVLLLPIIFNREECPILFGKQKK</sequence>
<feature type="domain" description="Acyltransferase 3" evidence="2">
    <location>
        <begin position="4"/>
        <end position="292"/>
    </location>
</feature>
<feature type="transmembrane region" description="Helical" evidence="1">
    <location>
        <begin position="63"/>
        <end position="82"/>
    </location>
</feature>
<evidence type="ECO:0000256" key="1">
    <source>
        <dbReference type="SAM" id="Phobius"/>
    </source>
</evidence>
<dbReference type="AlphaFoldDB" id="A0A9D5P881"/>
<proteinExistence type="predicted"/>
<keyword evidence="1" id="KW-0472">Membrane</keyword>
<dbReference type="PANTHER" id="PTHR37312">
    <property type="entry name" value="MEMBRANE-BOUND ACYLTRANSFERASE YKRP-RELATED"/>
    <property type="match status" value="1"/>
</dbReference>
<dbReference type="InterPro" id="IPR002656">
    <property type="entry name" value="Acyl_transf_3_dom"/>
</dbReference>
<evidence type="ECO:0000259" key="2">
    <source>
        <dbReference type="Pfam" id="PF01757"/>
    </source>
</evidence>
<comment type="caution">
    <text evidence="3">The sequence shown here is derived from an EMBL/GenBank/DDBJ whole genome shotgun (WGS) entry which is preliminary data.</text>
</comment>
<organism evidence="3 4">
    <name type="scientific">Xylanibacter ruminicola</name>
    <name type="common">Prevotella ruminicola</name>
    <dbReference type="NCBI Taxonomy" id="839"/>
    <lineage>
        <taxon>Bacteria</taxon>
        <taxon>Pseudomonadati</taxon>
        <taxon>Bacteroidota</taxon>
        <taxon>Bacteroidia</taxon>
        <taxon>Bacteroidales</taxon>
        <taxon>Prevotellaceae</taxon>
        <taxon>Xylanibacter</taxon>
    </lineage>
</organism>
<dbReference type="EMBL" id="SUYC01000007">
    <property type="protein sequence ID" value="MBE6270791.1"/>
    <property type="molecule type" value="Genomic_DNA"/>
</dbReference>
<evidence type="ECO:0000313" key="4">
    <source>
        <dbReference type="Proteomes" id="UP000806522"/>
    </source>
</evidence>
<protein>
    <submittedName>
        <fullName evidence="3">Acyltransferase</fullName>
    </submittedName>
</protein>
<dbReference type="GO" id="GO:0016747">
    <property type="term" value="F:acyltransferase activity, transferring groups other than amino-acyl groups"/>
    <property type="evidence" value="ECO:0007669"/>
    <property type="project" value="InterPro"/>
</dbReference>
<reference evidence="3" key="1">
    <citation type="submission" date="2019-04" db="EMBL/GenBank/DDBJ databases">
        <title>Evolution of Biomass-Degrading Anaerobic Consortia Revealed by Metagenomics.</title>
        <authorList>
            <person name="Peng X."/>
        </authorList>
    </citation>
    <scope>NUCLEOTIDE SEQUENCE</scope>
    <source>
        <strain evidence="3">SIG140</strain>
    </source>
</reference>
<dbReference type="Proteomes" id="UP000806522">
    <property type="component" value="Unassembled WGS sequence"/>
</dbReference>
<keyword evidence="1" id="KW-1133">Transmembrane helix</keyword>
<feature type="transmembrane region" description="Helical" evidence="1">
    <location>
        <begin position="172"/>
        <end position="190"/>
    </location>
</feature>
<gene>
    <name evidence="3" type="ORF">E7101_07555</name>
</gene>
<feature type="transmembrane region" description="Helical" evidence="1">
    <location>
        <begin position="229"/>
        <end position="249"/>
    </location>
</feature>
<name>A0A9D5P881_XYLRU</name>
<feature type="transmembrane region" description="Helical" evidence="1">
    <location>
        <begin position="121"/>
        <end position="140"/>
    </location>
</feature>
<keyword evidence="3" id="KW-0808">Transferase</keyword>
<feature type="transmembrane region" description="Helical" evidence="1">
    <location>
        <begin position="205"/>
        <end position="223"/>
    </location>
</feature>
<dbReference type="InterPro" id="IPR052734">
    <property type="entry name" value="Nod_factor_acetyltransferase"/>
</dbReference>
<feature type="transmembrane region" description="Helical" evidence="1">
    <location>
        <begin position="297"/>
        <end position="318"/>
    </location>
</feature>
<feature type="transmembrane region" description="Helical" evidence="1">
    <location>
        <begin position="261"/>
        <end position="285"/>
    </location>
</feature>
<evidence type="ECO:0000313" key="3">
    <source>
        <dbReference type="EMBL" id="MBE6270791.1"/>
    </source>
</evidence>
<feature type="transmembrane region" description="Helical" evidence="1">
    <location>
        <begin position="147"/>
        <end position="166"/>
    </location>
</feature>
<dbReference type="PANTHER" id="PTHR37312:SF1">
    <property type="entry name" value="MEMBRANE-BOUND ACYLTRANSFERASE YKRP-RELATED"/>
    <property type="match status" value="1"/>
</dbReference>
<keyword evidence="3" id="KW-0012">Acyltransferase</keyword>
<feature type="transmembrane region" description="Helical" evidence="1">
    <location>
        <begin position="31"/>
        <end position="51"/>
    </location>
</feature>